<dbReference type="InterPro" id="IPR051217">
    <property type="entry name" value="Insect_Cuticle_Struc_Prot"/>
</dbReference>
<dbReference type="EMBL" id="MK632967">
    <property type="protein sequence ID" value="QGT33372.1"/>
    <property type="molecule type" value="mRNA"/>
</dbReference>
<feature type="region of interest" description="Disordered" evidence="3">
    <location>
        <begin position="72"/>
        <end position="99"/>
    </location>
</feature>
<keyword evidence="4" id="KW-0732">Signal</keyword>
<dbReference type="Pfam" id="PF00379">
    <property type="entry name" value="Chitin_bind_4"/>
    <property type="match status" value="1"/>
</dbReference>
<keyword evidence="1 2" id="KW-0193">Cuticle</keyword>
<proteinExistence type="evidence at transcript level"/>
<evidence type="ECO:0000256" key="3">
    <source>
        <dbReference type="SAM" id="MobiDB-lite"/>
    </source>
</evidence>
<dbReference type="GO" id="GO:0031012">
    <property type="term" value="C:extracellular matrix"/>
    <property type="evidence" value="ECO:0007669"/>
    <property type="project" value="TreeGrafter"/>
</dbReference>
<dbReference type="GO" id="GO:0005615">
    <property type="term" value="C:extracellular space"/>
    <property type="evidence" value="ECO:0007669"/>
    <property type="project" value="TreeGrafter"/>
</dbReference>
<gene>
    <name evidence="5" type="primary">CPR19</name>
</gene>
<feature type="chain" id="PRO_5024942387" evidence="4">
    <location>
        <begin position="22"/>
        <end position="130"/>
    </location>
</feature>
<evidence type="ECO:0000256" key="4">
    <source>
        <dbReference type="SAM" id="SignalP"/>
    </source>
</evidence>
<evidence type="ECO:0000313" key="5">
    <source>
        <dbReference type="EMBL" id="QGT33372.1"/>
    </source>
</evidence>
<dbReference type="PANTHER" id="PTHR12236:SF95">
    <property type="entry name" value="CUTICULAR PROTEIN 76BD, ISOFORM C-RELATED"/>
    <property type="match status" value="1"/>
</dbReference>
<protein>
    <submittedName>
        <fullName evidence="5">Cuticular protein 19</fullName>
    </submittedName>
</protein>
<dbReference type="PRINTS" id="PR00947">
    <property type="entry name" value="CUTICLE"/>
</dbReference>
<name>A0A650DLF8_9HYME</name>
<dbReference type="GO" id="GO:0042302">
    <property type="term" value="F:structural constituent of cuticle"/>
    <property type="evidence" value="ECO:0007669"/>
    <property type="project" value="UniProtKB-UniRule"/>
</dbReference>
<feature type="compositionally biased region" description="Basic and acidic residues" evidence="3">
    <location>
        <begin position="72"/>
        <end position="88"/>
    </location>
</feature>
<sequence length="130" mass="14702">MPSGLTGILILSAICVISVRANGHAHSFQHFHGPVIGDDQEINWVDKHGHHHHDYVAHPHYEFAYGVKDQHSKDFHGQKEHRDGKEVTGEYTVQEPGGNFRTVKYHADDTGFHADVHNSNGNDHGDERRR</sequence>
<dbReference type="PANTHER" id="PTHR12236">
    <property type="entry name" value="STRUCTURAL CONTITUENT OF CUTICLE"/>
    <property type="match status" value="1"/>
</dbReference>
<dbReference type="InterPro" id="IPR000618">
    <property type="entry name" value="Insect_cuticle"/>
</dbReference>
<dbReference type="PROSITE" id="PS51155">
    <property type="entry name" value="CHIT_BIND_RR_2"/>
    <property type="match status" value="1"/>
</dbReference>
<accession>A0A650DLF8</accession>
<evidence type="ECO:0000256" key="2">
    <source>
        <dbReference type="PROSITE-ProRule" id="PRU00497"/>
    </source>
</evidence>
<feature type="region of interest" description="Disordered" evidence="3">
    <location>
        <begin position="111"/>
        <end position="130"/>
    </location>
</feature>
<dbReference type="OrthoDB" id="6510765at2759"/>
<dbReference type="AlphaFoldDB" id="A0A650DLF8"/>
<reference evidence="5" key="1">
    <citation type="submission" date="2019-03" db="EMBL/GenBank/DDBJ databases">
        <title>Identification and temporal expression profiling of cuticular proteins in an endoparasitoid wasp, Microplitis mediator.</title>
        <authorList>
            <person name="Volovych O."/>
            <person name="Lin Z."/>
            <person name="Du J."/>
            <person name="Jiang H."/>
            <person name="Zou Z."/>
        </authorList>
    </citation>
    <scope>NUCLEOTIDE SEQUENCE</scope>
</reference>
<evidence type="ECO:0000256" key="1">
    <source>
        <dbReference type="ARBA" id="ARBA00022460"/>
    </source>
</evidence>
<feature type="signal peptide" evidence="4">
    <location>
        <begin position="1"/>
        <end position="21"/>
    </location>
</feature>
<organism evidence="5">
    <name type="scientific">Microplitis mediator</name>
    <dbReference type="NCBI Taxonomy" id="375433"/>
    <lineage>
        <taxon>Eukaryota</taxon>
        <taxon>Metazoa</taxon>
        <taxon>Ecdysozoa</taxon>
        <taxon>Arthropoda</taxon>
        <taxon>Hexapoda</taxon>
        <taxon>Insecta</taxon>
        <taxon>Pterygota</taxon>
        <taxon>Neoptera</taxon>
        <taxon>Endopterygota</taxon>
        <taxon>Hymenoptera</taxon>
        <taxon>Apocrita</taxon>
        <taxon>Ichneumonoidea</taxon>
        <taxon>Braconidae</taxon>
        <taxon>Microgastrinae</taxon>
        <taxon>Microplitis</taxon>
    </lineage>
</organism>